<name>A0C5L8_PARTE</name>
<dbReference type="GeneID" id="5019267"/>
<dbReference type="AlphaFoldDB" id="A0C5L8"/>
<proteinExistence type="predicted"/>
<dbReference type="PANTHER" id="PTHR33706">
    <property type="entry name" value="MORN VARIANT REPEAT PROTEIN"/>
    <property type="match status" value="1"/>
</dbReference>
<protein>
    <submittedName>
        <fullName evidence="1">Uncharacterized protein</fullName>
    </submittedName>
</protein>
<organism evidence="1 2">
    <name type="scientific">Paramecium tetraurelia</name>
    <dbReference type="NCBI Taxonomy" id="5888"/>
    <lineage>
        <taxon>Eukaryota</taxon>
        <taxon>Sar</taxon>
        <taxon>Alveolata</taxon>
        <taxon>Ciliophora</taxon>
        <taxon>Intramacronucleata</taxon>
        <taxon>Oligohymenophorea</taxon>
        <taxon>Peniculida</taxon>
        <taxon>Parameciidae</taxon>
        <taxon>Paramecium</taxon>
    </lineage>
</organism>
<dbReference type="HOGENOM" id="CLU_024034_0_0_1"/>
<dbReference type="InParanoid" id="A0C5L8"/>
<gene>
    <name evidence="1" type="ORF">GSPATT00035214001</name>
</gene>
<accession>A0C5L8</accession>
<dbReference type="RefSeq" id="XP_001433482.1">
    <property type="nucleotide sequence ID" value="XM_001433445.1"/>
</dbReference>
<dbReference type="OrthoDB" id="10451610at2759"/>
<evidence type="ECO:0000313" key="1">
    <source>
        <dbReference type="EMBL" id="CAK66085.1"/>
    </source>
</evidence>
<dbReference type="EMBL" id="CT868042">
    <property type="protein sequence ID" value="CAK66085.1"/>
    <property type="molecule type" value="Genomic_DNA"/>
</dbReference>
<keyword evidence="2" id="KW-1185">Reference proteome</keyword>
<dbReference type="PANTHER" id="PTHR33706:SF1">
    <property type="entry name" value="TPR REPEAT PROTEIN"/>
    <property type="match status" value="1"/>
</dbReference>
<reference evidence="1 2" key="1">
    <citation type="journal article" date="2006" name="Nature">
        <title>Global trends of whole-genome duplications revealed by the ciliate Paramecium tetraurelia.</title>
        <authorList>
            <consortium name="Genoscope"/>
            <person name="Aury J.-M."/>
            <person name="Jaillon O."/>
            <person name="Duret L."/>
            <person name="Noel B."/>
            <person name="Jubin C."/>
            <person name="Porcel B.M."/>
            <person name="Segurens B."/>
            <person name="Daubin V."/>
            <person name="Anthouard V."/>
            <person name="Aiach N."/>
            <person name="Arnaiz O."/>
            <person name="Billaut A."/>
            <person name="Beisson J."/>
            <person name="Blanc I."/>
            <person name="Bouhouche K."/>
            <person name="Camara F."/>
            <person name="Duharcourt S."/>
            <person name="Guigo R."/>
            <person name="Gogendeau D."/>
            <person name="Katinka M."/>
            <person name="Keller A.-M."/>
            <person name="Kissmehl R."/>
            <person name="Klotz C."/>
            <person name="Koll F."/>
            <person name="Le Moue A."/>
            <person name="Lepere C."/>
            <person name="Malinsky S."/>
            <person name="Nowacki M."/>
            <person name="Nowak J.K."/>
            <person name="Plattner H."/>
            <person name="Poulain J."/>
            <person name="Ruiz F."/>
            <person name="Serrano V."/>
            <person name="Zagulski M."/>
            <person name="Dessen P."/>
            <person name="Betermier M."/>
            <person name="Weissenbach J."/>
            <person name="Scarpelli C."/>
            <person name="Schachter V."/>
            <person name="Sperling L."/>
            <person name="Meyer E."/>
            <person name="Cohen J."/>
            <person name="Wincker P."/>
        </authorList>
    </citation>
    <scope>NUCLEOTIDE SEQUENCE [LARGE SCALE GENOMIC DNA]</scope>
    <source>
        <strain evidence="1 2">Stock d4-2</strain>
    </source>
</reference>
<dbReference type="KEGG" id="ptm:GSPATT00035214001"/>
<dbReference type="Proteomes" id="UP000000600">
    <property type="component" value="Unassembled WGS sequence"/>
</dbReference>
<sequence length="509" mass="59417">MYSGEYNNGKKVGRWVILYKKEEIGGGLYDRSGDEVKVDVWVEIIGSFNSDSKVTCRGEYRNSKKIGRWDIFHKYEGRNQKIGGGSYDEQGDELKIGQWMEISDFFNNFSQVIYNGLYKNGKKVGYWYIWEQSEGNYERIGGGSYEVSGNEFKVGRWVETSNNYSDISQVTYKGEYNNGLKIGGWDIWYKYEGKSTKIGGGQYDESGNEFKLGPWVEISDVFNNFSQVTYNSQYKNDKKVGRWDVWYQQEGKNEKIGGGSYDELGDELKVGQWVEISNNYRDNSQVTYNGEYNNGIKIGQWDIYQRIGFDQPIQKIGGGQYDNVGHGVKFGQWIELHDEFMNTSQVTFNGEYRNNRKVNRWDIFFNSNGENKLIGGGLYDNEEREDLAPGKLGKWIELDYRFNEYQNQIQYDRSFQVTHQGEYKNNKQTDRWDTYFQDRGGSYNENGIKDGQWGLLTTKFSPYKLTLFLGLFTNGEKVGNWILMNIKIEDHYIIFVKIGEKTYENEKQY</sequence>
<dbReference type="OMA" id="WIDTNER"/>
<evidence type="ECO:0000313" key="2">
    <source>
        <dbReference type="Proteomes" id="UP000000600"/>
    </source>
</evidence>